<sequence length="269" mass="29799">MNATIQISRNMTTVFNISIKEISFNHQTQTFNLHTMALSNNDSNVLSALFDPEASLSRNAPIDDSLISPTESEAQTLIQSKEEQALRSINVSKPTLSNVEQSISTLTNIIQTHPSYASARVNRAQARRLIYKDEELISQPSMAQQILEDLSEAIRLVTPSTPEESISRTNARVLASAHTHRGYLLLLASKSDDNRKMLNDTVGLKSLSLQELEEAASRELASGGRYGNETARQLAVMTNPYAKLCGSIVKEALTKEISDYYQFQVPLAR</sequence>
<dbReference type="GO" id="GO:0006570">
    <property type="term" value="P:tyrosine metabolic process"/>
    <property type="evidence" value="ECO:0007669"/>
    <property type="project" value="TreeGrafter"/>
</dbReference>
<protein>
    <submittedName>
        <fullName evidence="2">Uncharacterized protein</fullName>
    </submittedName>
</protein>
<name>A0A438NF57_EXOME</name>
<evidence type="ECO:0000313" key="2">
    <source>
        <dbReference type="EMBL" id="RVX74335.1"/>
    </source>
</evidence>
<comment type="caution">
    <text evidence="2">The sequence shown here is derived from an EMBL/GenBank/DDBJ whole genome shotgun (WGS) entry which is preliminary data.</text>
</comment>
<organism evidence="2 3">
    <name type="scientific">Exophiala mesophila</name>
    <name type="common">Black yeast-like fungus</name>
    <dbReference type="NCBI Taxonomy" id="212818"/>
    <lineage>
        <taxon>Eukaryota</taxon>
        <taxon>Fungi</taxon>
        <taxon>Dikarya</taxon>
        <taxon>Ascomycota</taxon>
        <taxon>Pezizomycotina</taxon>
        <taxon>Eurotiomycetes</taxon>
        <taxon>Chaetothyriomycetidae</taxon>
        <taxon>Chaetothyriales</taxon>
        <taxon>Herpotrichiellaceae</taxon>
        <taxon>Exophiala</taxon>
    </lineage>
</organism>
<dbReference type="Proteomes" id="UP000288859">
    <property type="component" value="Unassembled WGS sequence"/>
</dbReference>
<dbReference type="VEuPathDB" id="FungiDB:PV10_07439"/>
<dbReference type="AlphaFoldDB" id="A0A438NF57"/>
<dbReference type="OrthoDB" id="539634at2759"/>
<dbReference type="PANTHER" id="PTHR21405:SF0">
    <property type="entry name" value="TETRATRICOPEPTIDE REPEAT PROTEIN 36"/>
    <property type="match status" value="1"/>
</dbReference>
<proteinExistence type="inferred from homology"/>
<reference evidence="2 3" key="1">
    <citation type="submission" date="2017-03" db="EMBL/GenBank/DDBJ databases">
        <title>Genomes of endolithic fungi from Antarctica.</title>
        <authorList>
            <person name="Coleine C."/>
            <person name="Masonjones S."/>
            <person name="Stajich J.E."/>
        </authorList>
    </citation>
    <scope>NUCLEOTIDE SEQUENCE [LARGE SCALE GENOMIC DNA]</scope>
    <source>
        <strain evidence="2 3">CCFEE 6314</strain>
    </source>
</reference>
<accession>A0A438NF57</accession>
<dbReference type="InterPro" id="IPR038906">
    <property type="entry name" value="TTC36"/>
</dbReference>
<gene>
    <name evidence="2" type="ORF">B0A52_01460</name>
</gene>
<dbReference type="PANTHER" id="PTHR21405">
    <property type="entry name" value="CDNA SEQUENCE BC021608"/>
    <property type="match status" value="1"/>
</dbReference>
<evidence type="ECO:0000256" key="1">
    <source>
        <dbReference type="ARBA" id="ARBA00006995"/>
    </source>
</evidence>
<dbReference type="EMBL" id="NAJM01000004">
    <property type="protein sequence ID" value="RVX74335.1"/>
    <property type="molecule type" value="Genomic_DNA"/>
</dbReference>
<comment type="similarity">
    <text evidence="1">Belongs to the TTC36 family.</text>
</comment>
<evidence type="ECO:0000313" key="3">
    <source>
        <dbReference type="Proteomes" id="UP000288859"/>
    </source>
</evidence>